<protein>
    <submittedName>
        <fullName evidence="2">Uncharacterized protein</fullName>
    </submittedName>
</protein>
<accession>N8XQ43</accession>
<dbReference type="PATRIC" id="fig|1144672.3.peg.2106"/>
<dbReference type="HOGENOM" id="CLU_1657056_0_0_6"/>
<keyword evidence="1" id="KW-0175">Coiled coil</keyword>
<dbReference type="RefSeq" id="WP_004805080.1">
    <property type="nucleotide sequence ID" value="NZ_KB849440.1"/>
</dbReference>
<evidence type="ECO:0000256" key="1">
    <source>
        <dbReference type="SAM" id="Coils"/>
    </source>
</evidence>
<evidence type="ECO:0000313" key="2">
    <source>
        <dbReference type="EMBL" id="ENV09548.1"/>
    </source>
</evidence>
<gene>
    <name evidence="2" type="ORF">F966_02206</name>
</gene>
<dbReference type="AlphaFoldDB" id="N8XQ43"/>
<comment type="caution">
    <text evidence="2">The sequence shown here is derived from an EMBL/GenBank/DDBJ whole genome shotgun (WGS) entry which is preliminary data.</text>
</comment>
<evidence type="ECO:0000313" key="3">
    <source>
        <dbReference type="Proteomes" id="UP000013209"/>
    </source>
</evidence>
<dbReference type="EMBL" id="APPH01000009">
    <property type="protein sequence ID" value="ENV09548.1"/>
    <property type="molecule type" value="Genomic_DNA"/>
</dbReference>
<dbReference type="eggNOG" id="ENOG5033C7A">
    <property type="taxonomic scope" value="Bacteria"/>
</dbReference>
<dbReference type="STRING" id="1144672.F966_02206"/>
<proteinExistence type="predicted"/>
<dbReference type="Proteomes" id="UP000013209">
    <property type="component" value="Unassembled WGS sequence"/>
</dbReference>
<feature type="coiled-coil region" evidence="1">
    <location>
        <begin position="53"/>
        <end position="80"/>
    </location>
</feature>
<reference evidence="2 3" key="1">
    <citation type="submission" date="2013-02" db="EMBL/GenBank/DDBJ databases">
        <title>The Genome Sequence of Acinetobacter sp. CIP 56.2.</title>
        <authorList>
            <consortium name="The Broad Institute Genome Sequencing Platform"/>
            <consortium name="The Broad Institute Genome Sequencing Center for Infectious Disease"/>
            <person name="Cerqueira G."/>
            <person name="Feldgarden M."/>
            <person name="Courvalin P."/>
            <person name="Perichon B."/>
            <person name="Grillot-Courvalin C."/>
            <person name="Clermont D."/>
            <person name="Rocha E."/>
            <person name="Yoon E.-J."/>
            <person name="Nemec A."/>
            <person name="Walker B."/>
            <person name="Young S.K."/>
            <person name="Zeng Q."/>
            <person name="Gargeya S."/>
            <person name="Fitzgerald M."/>
            <person name="Haas B."/>
            <person name="Abouelleil A."/>
            <person name="Alvarado L."/>
            <person name="Arachchi H.M."/>
            <person name="Berlin A.M."/>
            <person name="Chapman S.B."/>
            <person name="Dewar J."/>
            <person name="Goldberg J."/>
            <person name="Griggs A."/>
            <person name="Gujja S."/>
            <person name="Hansen M."/>
            <person name="Howarth C."/>
            <person name="Imamovic A."/>
            <person name="Larimer J."/>
            <person name="McCowan C."/>
            <person name="Murphy C."/>
            <person name="Neiman D."/>
            <person name="Pearson M."/>
            <person name="Priest M."/>
            <person name="Roberts A."/>
            <person name="Saif S."/>
            <person name="Shea T."/>
            <person name="Sisk P."/>
            <person name="Sykes S."/>
            <person name="Wortman J."/>
            <person name="Nusbaum C."/>
            <person name="Birren B."/>
        </authorList>
    </citation>
    <scope>NUCLEOTIDE SEQUENCE [LARGE SCALE GENOMIC DNA]</scope>
    <source>
        <strain evidence="2 3">CIP 56.2</strain>
    </source>
</reference>
<sequence>MKKLLIGLFILVLVMVVYIWKSNSDRDARQEALAIQTEQHNNEMAKLEAGKQAKLEKQTKDKINEEQARLSDEKNKENLNIALAEAAVKTQLVDPDSAKFQNQKGNCGEVNSKNKFGGYVGYSRYVFLTSDNMVAIESNSSDSIWPTSVMNELWSKHCS</sequence>
<name>N8XQ43_9GAMM</name>
<organism evidence="2 3">
    <name type="scientific">Acinetobacter higginsii</name>
    <dbReference type="NCBI Taxonomy" id="70347"/>
    <lineage>
        <taxon>Bacteria</taxon>
        <taxon>Pseudomonadati</taxon>
        <taxon>Pseudomonadota</taxon>
        <taxon>Gammaproteobacteria</taxon>
        <taxon>Moraxellales</taxon>
        <taxon>Moraxellaceae</taxon>
        <taxon>Acinetobacter</taxon>
    </lineage>
</organism>